<keyword evidence="2" id="KW-1185">Reference proteome</keyword>
<gene>
    <name evidence="1" type="ORF">K0504_13800</name>
</gene>
<dbReference type="Proteomes" id="UP001166251">
    <property type="component" value="Unassembled WGS sequence"/>
</dbReference>
<sequence length="509" mass="56995">MGMDKAIKSVVIVGGGTAGWMAASSLSKFLNGKEIDITLVESADIGTIGVGEATLPAIREFNHYLGLDEVEFIKATNATFKLGIEFENWSQQGESFFHPFAGYGAPLDGVGFYHHWNRARHLGEQSELGEYCLATQLALGNKFAQPNLQANNPLAEFNYAFHFDASAYARYLRSYAEKAGVSRIEQHITQVNVEPQSGQISSISLQDGRTISGDLFIDCSGFQGLLIKQALHIGYDDWRHWLPCDSAIAVPCTASEDLTPYTKSIAMDAGWRWRIPLQHRTGNGVVFCRDYMSEEQATDQLLAQLDGAPLADPLVIRFTTGKRQKMWHKNCVAIGLASGFMEPLESTSIAMIQNGISNIHQFFPFHGINEVEIAEANRLNDLQYERIRDFIILHYQATQRTDTPFWQHCQRIELPDSLKHKIELFKERGHFARYDGEQFEINSWLSIFTGMKVYPKYNEMAAENMPKDALLQQLAQIRKAINQGVGFAGSHADFINKHCQALAEASKAS</sequence>
<dbReference type="InterPro" id="IPR050816">
    <property type="entry name" value="Flavin-dep_Halogenase_NPB"/>
</dbReference>
<evidence type="ECO:0000313" key="1">
    <source>
        <dbReference type="EMBL" id="MBW8192112.1"/>
    </source>
</evidence>
<dbReference type="PANTHER" id="PTHR43747">
    <property type="entry name" value="FAD-BINDING PROTEIN"/>
    <property type="match status" value="1"/>
</dbReference>
<dbReference type="Pfam" id="PF04820">
    <property type="entry name" value="Trp_halogenase"/>
    <property type="match status" value="1"/>
</dbReference>
<evidence type="ECO:0000313" key="2">
    <source>
        <dbReference type="Proteomes" id="UP001166251"/>
    </source>
</evidence>
<dbReference type="PIRSF" id="PIRSF011396">
    <property type="entry name" value="Trp_halogenase"/>
    <property type="match status" value="1"/>
</dbReference>
<proteinExistence type="predicted"/>
<reference evidence="1" key="1">
    <citation type="submission" date="2021-07" db="EMBL/GenBank/DDBJ databases">
        <title>Neiella marina sp. nov., isolated from the intestinal content of sea cucumber Apostichopus japonicus.</title>
        <authorList>
            <person name="Bai X."/>
        </authorList>
    </citation>
    <scope>NUCLEOTIDE SEQUENCE</scope>
    <source>
        <strain evidence="1">126</strain>
    </source>
</reference>
<dbReference type="InterPro" id="IPR036188">
    <property type="entry name" value="FAD/NAD-bd_sf"/>
</dbReference>
<name>A0ABS7EKA7_9GAMM</name>
<dbReference type="PANTHER" id="PTHR43747:SF4">
    <property type="entry name" value="FLAVIN-DEPENDENT TRYPTOPHAN HALOGENASE"/>
    <property type="match status" value="1"/>
</dbReference>
<protein>
    <submittedName>
        <fullName evidence="1">Tryptophan 7-halogenase</fullName>
    </submittedName>
</protein>
<dbReference type="SUPFAM" id="SSF51905">
    <property type="entry name" value="FAD/NAD(P)-binding domain"/>
    <property type="match status" value="1"/>
</dbReference>
<accession>A0ABS7EKA7</accession>
<dbReference type="InterPro" id="IPR033856">
    <property type="entry name" value="Trp_halogen"/>
</dbReference>
<dbReference type="InterPro" id="IPR006905">
    <property type="entry name" value="Flavin_halogenase"/>
</dbReference>
<organism evidence="1 2">
    <name type="scientific">Neiella holothuriorum</name>
    <dbReference type="NCBI Taxonomy" id="2870530"/>
    <lineage>
        <taxon>Bacteria</taxon>
        <taxon>Pseudomonadati</taxon>
        <taxon>Pseudomonadota</taxon>
        <taxon>Gammaproteobacteria</taxon>
        <taxon>Alteromonadales</taxon>
        <taxon>Echinimonadaceae</taxon>
        <taxon>Neiella</taxon>
    </lineage>
</organism>
<comment type="caution">
    <text evidence="1">The sequence shown here is derived from an EMBL/GenBank/DDBJ whole genome shotgun (WGS) entry which is preliminary data.</text>
</comment>
<dbReference type="EMBL" id="JAHZSS010000018">
    <property type="protein sequence ID" value="MBW8192112.1"/>
    <property type="molecule type" value="Genomic_DNA"/>
</dbReference>
<dbReference type="Gene3D" id="3.50.50.60">
    <property type="entry name" value="FAD/NAD(P)-binding domain"/>
    <property type="match status" value="1"/>
</dbReference>